<sequence length="263" mass="29045">MATQETLTVLPTTKQKLEAIEHAGTDVTAPETLTEADLKKDLEQKAPDAPPANETTYTCVTQRDPPRSSPAAIMVGLFQQIPRWKYGSVINFATYSSGYPAPGDAIYAANALIQAAEVWNSARIGVSFKWVPKLDDAAFVLAYGGKLGTVLASAFFPSDKPLETLFVYEHGFDKTERVSPRGKFSNYSIMKNVFLHELGHVLGLRHEFAMDPDTYEGGAIVIGSKNIDSVMAYVFPPEIQQSDVEDTRKFYRQPLIVDYTPDN</sequence>
<keyword evidence="2" id="KW-0479">Metal-binding</keyword>
<evidence type="ECO:0000256" key="2">
    <source>
        <dbReference type="ARBA" id="ARBA00022723"/>
    </source>
</evidence>
<evidence type="ECO:0000259" key="6">
    <source>
        <dbReference type="Pfam" id="PF00413"/>
    </source>
</evidence>
<dbReference type="InterPro" id="IPR001818">
    <property type="entry name" value="Pept_M10_metallopeptidase"/>
</dbReference>
<dbReference type="GO" id="GO:0031012">
    <property type="term" value="C:extracellular matrix"/>
    <property type="evidence" value="ECO:0007669"/>
    <property type="project" value="InterPro"/>
</dbReference>
<evidence type="ECO:0000313" key="7">
    <source>
        <dbReference type="EMBL" id="KAF2678648.1"/>
    </source>
</evidence>
<name>A0A6G1IKM6_9PLEO</name>
<keyword evidence="3" id="KW-0378">Hydrolase</keyword>
<dbReference type="Gene3D" id="3.40.390.10">
    <property type="entry name" value="Collagenase (Catalytic Domain)"/>
    <property type="match status" value="1"/>
</dbReference>
<dbReference type="Proteomes" id="UP000799291">
    <property type="component" value="Unassembled WGS sequence"/>
</dbReference>
<keyword evidence="1" id="KW-0645">Protease</keyword>
<organism evidence="7 8">
    <name type="scientific">Lentithecium fluviatile CBS 122367</name>
    <dbReference type="NCBI Taxonomy" id="1168545"/>
    <lineage>
        <taxon>Eukaryota</taxon>
        <taxon>Fungi</taxon>
        <taxon>Dikarya</taxon>
        <taxon>Ascomycota</taxon>
        <taxon>Pezizomycotina</taxon>
        <taxon>Dothideomycetes</taxon>
        <taxon>Pleosporomycetidae</taxon>
        <taxon>Pleosporales</taxon>
        <taxon>Massarineae</taxon>
        <taxon>Lentitheciaceae</taxon>
        <taxon>Lentithecium</taxon>
    </lineage>
</organism>
<dbReference type="GO" id="GO:0006508">
    <property type="term" value="P:proteolysis"/>
    <property type="evidence" value="ECO:0007669"/>
    <property type="project" value="UniProtKB-KW"/>
</dbReference>
<proteinExistence type="predicted"/>
<keyword evidence="8" id="KW-1185">Reference proteome</keyword>
<evidence type="ECO:0000256" key="5">
    <source>
        <dbReference type="SAM" id="MobiDB-lite"/>
    </source>
</evidence>
<accession>A0A6G1IKM6</accession>
<dbReference type="OrthoDB" id="406838at2759"/>
<dbReference type="EMBL" id="MU005610">
    <property type="protein sequence ID" value="KAF2678648.1"/>
    <property type="molecule type" value="Genomic_DNA"/>
</dbReference>
<dbReference type="SUPFAM" id="SSF55486">
    <property type="entry name" value="Metalloproteases ('zincins'), catalytic domain"/>
    <property type="match status" value="1"/>
</dbReference>
<dbReference type="GO" id="GO:0008270">
    <property type="term" value="F:zinc ion binding"/>
    <property type="evidence" value="ECO:0007669"/>
    <property type="project" value="InterPro"/>
</dbReference>
<dbReference type="AlphaFoldDB" id="A0A6G1IKM6"/>
<feature type="domain" description="Peptidase M10 metallopeptidase" evidence="6">
    <location>
        <begin position="122"/>
        <end position="207"/>
    </location>
</feature>
<dbReference type="InterPro" id="IPR024079">
    <property type="entry name" value="MetalloPept_cat_dom_sf"/>
</dbReference>
<evidence type="ECO:0000256" key="3">
    <source>
        <dbReference type="ARBA" id="ARBA00022801"/>
    </source>
</evidence>
<reference evidence="7" key="1">
    <citation type="journal article" date="2020" name="Stud. Mycol.">
        <title>101 Dothideomycetes genomes: a test case for predicting lifestyles and emergence of pathogens.</title>
        <authorList>
            <person name="Haridas S."/>
            <person name="Albert R."/>
            <person name="Binder M."/>
            <person name="Bloem J."/>
            <person name="Labutti K."/>
            <person name="Salamov A."/>
            <person name="Andreopoulos B."/>
            <person name="Baker S."/>
            <person name="Barry K."/>
            <person name="Bills G."/>
            <person name="Bluhm B."/>
            <person name="Cannon C."/>
            <person name="Castanera R."/>
            <person name="Culley D."/>
            <person name="Daum C."/>
            <person name="Ezra D."/>
            <person name="Gonzalez J."/>
            <person name="Henrissat B."/>
            <person name="Kuo A."/>
            <person name="Liang C."/>
            <person name="Lipzen A."/>
            <person name="Lutzoni F."/>
            <person name="Magnuson J."/>
            <person name="Mondo S."/>
            <person name="Nolan M."/>
            <person name="Ohm R."/>
            <person name="Pangilinan J."/>
            <person name="Park H.-J."/>
            <person name="Ramirez L."/>
            <person name="Alfaro M."/>
            <person name="Sun H."/>
            <person name="Tritt A."/>
            <person name="Yoshinaga Y."/>
            <person name="Zwiers L.-H."/>
            <person name="Turgeon B."/>
            <person name="Goodwin S."/>
            <person name="Spatafora J."/>
            <person name="Crous P."/>
            <person name="Grigoriev I."/>
        </authorList>
    </citation>
    <scope>NUCLEOTIDE SEQUENCE</scope>
    <source>
        <strain evidence="7">CBS 122367</strain>
    </source>
</reference>
<evidence type="ECO:0000313" key="8">
    <source>
        <dbReference type="Proteomes" id="UP000799291"/>
    </source>
</evidence>
<gene>
    <name evidence="7" type="ORF">K458DRAFT_348035</name>
</gene>
<protein>
    <submittedName>
        <fullName evidence="7">Matrix metallo proteinase-11</fullName>
    </submittedName>
</protein>
<evidence type="ECO:0000256" key="1">
    <source>
        <dbReference type="ARBA" id="ARBA00022670"/>
    </source>
</evidence>
<dbReference type="GO" id="GO:0004222">
    <property type="term" value="F:metalloendopeptidase activity"/>
    <property type="evidence" value="ECO:0007669"/>
    <property type="project" value="InterPro"/>
</dbReference>
<feature type="region of interest" description="Disordered" evidence="5">
    <location>
        <begin position="42"/>
        <end position="64"/>
    </location>
</feature>
<keyword evidence="4" id="KW-0862">Zinc</keyword>
<dbReference type="Pfam" id="PF00413">
    <property type="entry name" value="Peptidase_M10"/>
    <property type="match status" value="1"/>
</dbReference>
<evidence type="ECO:0000256" key="4">
    <source>
        <dbReference type="ARBA" id="ARBA00022833"/>
    </source>
</evidence>